<evidence type="ECO:0000313" key="4">
    <source>
        <dbReference type="Proteomes" id="UP000256708"/>
    </source>
</evidence>
<dbReference type="OrthoDB" id="812569at2"/>
<accession>A0A3D8LB63</accession>
<dbReference type="SUPFAM" id="SSF56801">
    <property type="entry name" value="Acetyl-CoA synthetase-like"/>
    <property type="match status" value="1"/>
</dbReference>
<keyword evidence="1" id="KW-0472">Membrane</keyword>
<reference evidence="4" key="1">
    <citation type="submission" date="2018-08" db="EMBL/GenBank/DDBJ databases">
        <authorList>
            <person name="Liu Z.-W."/>
            <person name="Du Z.-J."/>
        </authorList>
    </citation>
    <scope>NUCLEOTIDE SEQUENCE [LARGE SCALE GENOMIC DNA]</scope>
    <source>
        <strain evidence="4">H4X</strain>
    </source>
</reference>
<dbReference type="Pfam" id="PF00501">
    <property type="entry name" value="AMP-binding"/>
    <property type="match status" value="1"/>
</dbReference>
<keyword evidence="1" id="KW-1133">Transmembrane helix</keyword>
<dbReference type="InterPro" id="IPR020845">
    <property type="entry name" value="AMP-binding_CS"/>
</dbReference>
<evidence type="ECO:0000313" key="3">
    <source>
        <dbReference type="EMBL" id="RDV14583.1"/>
    </source>
</evidence>
<sequence length="482" mass="53588">MMHNFFQNIYESLHTYQDRELIIWPKGGGNGHTSLSYTGKDIKSQISAIRQALEVLPVQNGQKVLLAVPVGFNLICALLAVMATGAIPVLPPARNSKIALFRLLYSSNIKTVLLATKPSLLFRLLAKTLQIKLLYVSQLIADTAAVWLPPASVSPEQPALVSHSSGSTGKPKPIYRSHCVLQAQHKVLTEIFPPWPTQRDFPLFPNILLHNLSLGITSVLPDLSWADLTQLEPERIVAQIKEQQVDTITGNLFYFRKLYNYLQQQHITLPQVQAIGIGGSPVTEVLVHDLKSFFPQATFYIIYGSSEAEPIAVRKAGPEKEVPHKGYAVGKIHPSLEYKIEAMGDIVLPGGAAYRVGELKVRGAHVAVADRESWLSTGDFGYVDEENRLYLTGRKGNEQLHSSVQHYQLEHVLLHQQGIARAAALATAEGFNIYIEGSAQEADIRQALQQHFPAHIIRQILFREELPVDARHHSKILYANLK</sequence>
<evidence type="ECO:0000259" key="2">
    <source>
        <dbReference type="Pfam" id="PF00501"/>
    </source>
</evidence>
<dbReference type="Gene3D" id="3.40.50.12780">
    <property type="entry name" value="N-terminal domain of ligase-like"/>
    <property type="match status" value="1"/>
</dbReference>
<dbReference type="GO" id="GO:0031956">
    <property type="term" value="F:medium-chain fatty acid-CoA ligase activity"/>
    <property type="evidence" value="ECO:0007669"/>
    <property type="project" value="TreeGrafter"/>
</dbReference>
<protein>
    <recommendedName>
        <fullName evidence="2">AMP-dependent synthetase/ligase domain-containing protein</fullName>
    </recommendedName>
</protein>
<dbReference type="RefSeq" id="WP_115566262.1">
    <property type="nucleotide sequence ID" value="NZ_QRGR01000014.1"/>
</dbReference>
<dbReference type="InterPro" id="IPR042099">
    <property type="entry name" value="ANL_N_sf"/>
</dbReference>
<keyword evidence="1" id="KW-0812">Transmembrane</keyword>
<dbReference type="InterPro" id="IPR000873">
    <property type="entry name" value="AMP-dep_synth/lig_dom"/>
</dbReference>
<keyword evidence="4" id="KW-1185">Reference proteome</keyword>
<evidence type="ECO:0000256" key="1">
    <source>
        <dbReference type="SAM" id="Phobius"/>
    </source>
</evidence>
<organism evidence="3 4">
    <name type="scientific">Pontibacter diazotrophicus</name>
    <dbReference type="NCBI Taxonomy" id="1400979"/>
    <lineage>
        <taxon>Bacteria</taxon>
        <taxon>Pseudomonadati</taxon>
        <taxon>Bacteroidota</taxon>
        <taxon>Cytophagia</taxon>
        <taxon>Cytophagales</taxon>
        <taxon>Hymenobacteraceae</taxon>
        <taxon>Pontibacter</taxon>
    </lineage>
</organism>
<dbReference type="PANTHER" id="PTHR43201:SF32">
    <property type="entry name" value="2-SUCCINYLBENZOATE--COA LIGASE, CHLOROPLASTIC_PEROXISOMAL"/>
    <property type="match status" value="1"/>
</dbReference>
<dbReference type="PROSITE" id="PS00455">
    <property type="entry name" value="AMP_BINDING"/>
    <property type="match status" value="1"/>
</dbReference>
<gene>
    <name evidence="3" type="ORF">DXT99_14390</name>
</gene>
<dbReference type="GO" id="GO:0006631">
    <property type="term" value="P:fatty acid metabolic process"/>
    <property type="evidence" value="ECO:0007669"/>
    <property type="project" value="TreeGrafter"/>
</dbReference>
<dbReference type="PANTHER" id="PTHR43201">
    <property type="entry name" value="ACYL-COA SYNTHETASE"/>
    <property type="match status" value="1"/>
</dbReference>
<dbReference type="AlphaFoldDB" id="A0A3D8LB63"/>
<proteinExistence type="predicted"/>
<comment type="caution">
    <text evidence="3">The sequence shown here is derived from an EMBL/GenBank/DDBJ whole genome shotgun (WGS) entry which is preliminary data.</text>
</comment>
<name>A0A3D8LB63_9BACT</name>
<dbReference type="EMBL" id="QRGR01000014">
    <property type="protein sequence ID" value="RDV14583.1"/>
    <property type="molecule type" value="Genomic_DNA"/>
</dbReference>
<feature type="domain" description="AMP-dependent synthetase/ligase" evidence="2">
    <location>
        <begin position="13"/>
        <end position="367"/>
    </location>
</feature>
<feature type="transmembrane region" description="Helical" evidence="1">
    <location>
        <begin position="64"/>
        <end position="90"/>
    </location>
</feature>
<dbReference type="Proteomes" id="UP000256708">
    <property type="component" value="Unassembled WGS sequence"/>
</dbReference>